<sequence length="342" mass="36515">MSAQTAGPETLGHLSDEPPPVDPTSKKAKAITGKSPMRIALGRLRKDKIAMVCAAVTLFFILIAVFAGPICAIFGVSTETVLPSQYLNALGGGLPLPEYGPPNGPFTMDHPFGIAPNSATDNLAYWIYGARTSLEISATATFFAAIFGIVLGLVAGFLGGVVDKVVSFLTDLFLTIPFLLAALVIAPIINQRFASSDNYPRIQFWALIVVLAGFGWMGVARLIRGEVLSLREREFVLAARVLGMPTSRILIKELLPNLAAPIVISISLMLPAFVAAEAGLAYLGIGVTSGISWGQTINLATKFFETYPLYLWEPMIGIVALVLALNLLGDAVRDALDPKTRR</sequence>
<feature type="transmembrane region" description="Helical" evidence="7">
    <location>
        <begin position="172"/>
        <end position="190"/>
    </location>
</feature>
<dbReference type="CDD" id="cd06261">
    <property type="entry name" value="TM_PBP2"/>
    <property type="match status" value="1"/>
</dbReference>
<feature type="transmembrane region" description="Helical" evidence="7">
    <location>
        <begin position="254"/>
        <end position="274"/>
    </location>
</feature>
<reference evidence="10 11" key="1">
    <citation type="submission" date="2020-08" db="EMBL/GenBank/DDBJ databases">
        <authorList>
            <person name="Seo M.-J."/>
        </authorList>
    </citation>
    <scope>NUCLEOTIDE SEQUENCE [LARGE SCALE GENOMIC DNA]</scope>
    <source>
        <strain evidence="10 11">KIGAM211</strain>
    </source>
</reference>
<dbReference type="Pfam" id="PF00528">
    <property type="entry name" value="BPD_transp_1"/>
    <property type="match status" value="1"/>
</dbReference>
<feature type="transmembrane region" description="Helical" evidence="7">
    <location>
        <begin position="49"/>
        <end position="76"/>
    </location>
</feature>
<evidence type="ECO:0000256" key="8">
    <source>
        <dbReference type="SAM" id="MobiDB-lite"/>
    </source>
</evidence>
<feature type="domain" description="ABC transmembrane type-1" evidence="9">
    <location>
        <begin position="130"/>
        <end position="329"/>
    </location>
</feature>
<keyword evidence="2 7" id="KW-0813">Transport</keyword>
<dbReference type="Pfam" id="PF12911">
    <property type="entry name" value="OppC_N"/>
    <property type="match status" value="1"/>
</dbReference>
<dbReference type="Gene3D" id="1.10.3720.10">
    <property type="entry name" value="MetI-like"/>
    <property type="match status" value="1"/>
</dbReference>
<evidence type="ECO:0000256" key="2">
    <source>
        <dbReference type="ARBA" id="ARBA00022448"/>
    </source>
</evidence>
<dbReference type="EMBL" id="JACKXE010000002">
    <property type="protein sequence ID" value="MBB6629509.1"/>
    <property type="molecule type" value="Genomic_DNA"/>
</dbReference>
<dbReference type="AlphaFoldDB" id="A0A7X0RLY4"/>
<protein>
    <submittedName>
        <fullName evidence="10">ABC transporter permease</fullName>
    </submittedName>
</protein>
<dbReference type="GO" id="GO:0005886">
    <property type="term" value="C:plasma membrane"/>
    <property type="evidence" value="ECO:0007669"/>
    <property type="project" value="UniProtKB-SubCell"/>
</dbReference>
<organism evidence="10 11">
    <name type="scientific">Nocardioides luti</name>
    <dbReference type="NCBI Taxonomy" id="2761101"/>
    <lineage>
        <taxon>Bacteria</taxon>
        <taxon>Bacillati</taxon>
        <taxon>Actinomycetota</taxon>
        <taxon>Actinomycetes</taxon>
        <taxon>Propionibacteriales</taxon>
        <taxon>Nocardioidaceae</taxon>
        <taxon>Nocardioides</taxon>
    </lineage>
</organism>
<feature type="transmembrane region" description="Helical" evidence="7">
    <location>
        <begin position="309"/>
        <end position="329"/>
    </location>
</feature>
<evidence type="ECO:0000256" key="1">
    <source>
        <dbReference type="ARBA" id="ARBA00004651"/>
    </source>
</evidence>
<keyword evidence="3" id="KW-1003">Cell membrane</keyword>
<keyword evidence="6 7" id="KW-0472">Membrane</keyword>
<keyword evidence="11" id="KW-1185">Reference proteome</keyword>
<dbReference type="PROSITE" id="PS50928">
    <property type="entry name" value="ABC_TM1"/>
    <property type="match status" value="1"/>
</dbReference>
<dbReference type="InterPro" id="IPR025966">
    <property type="entry name" value="OppC_N"/>
</dbReference>
<evidence type="ECO:0000256" key="4">
    <source>
        <dbReference type="ARBA" id="ARBA00022692"/>
    </source>
</evidence>
<comment type="caution">
    <text evidence="10">The sequence shown here is derived from an EMBL/GenBank/DDBJ whole genome shotgun (WGS) entry which is preliminary data.</text>
</comment>
<accession>A0A7X0RLY4</accession>
<evidence type="ECO:0000256" key="6">
    <source>
        <dbReference type="ARBA" id="ARBA00023136"/>
    </source>
</evidence>
<comment type="subcellular location">
    <subcellularLocation>
        <location evidence="1 7">Cell membrane</location>
        <topology evidence="1 7">Multi-pass membrane protein</topology>
    </subcellularLocation>
</comment>
<evidence type="ECO:0000313" key="10">
    <source>
        <dbReference type="EMBL" id="MBB6629509.1"/>
    </source>
</evidence>
<dbReference type="InterPro" id="IPR035906">
    <property type="entry name" value="MetI-like_sf"/>
</dbReference>
<keyword evidence="4 7" id="KW-0812">Transmembrane</keyword>
<dbReference type="PANTHER" id="PTHR43386">
    <property type="entry name" value="OLIGOPEPTIDE TRANSPORT SYSTEM PERMEASE PROTEIN APPC"/>
    <property type="match status" value="1"/>
</dbReference>
<dbReference type="RefSeq" id="WP_185254832.1">
    <property type="nucleotide sequence ID" value="NZ_JACKXE010000002.1"/>
</dbReference>
<dbReference type="InterPro" id="IPR050366">
    <property type="entry name" value="BP-dependent_transpt_permease"/>
</dbReference>
<feature type="transmembrane region" description="Helical" evidence="7">
    <location>
        <begin position="136"/>
        <end position="160"/>
    </location>
</feature>
<dbReference type="InterPro" id="IPR000515">
    <property type="entry name" value="MetI-like"/>
</dbReference>
<dbReference type="GO" id="GO:0055085">
    <property type="term" value="P:transmembrane transport"/>
    <property type="evidence" value="ECO:0007669"/>
    <property type="project" value="InterPro"/>
</dbReference>
<name>A0A7X0RLY4_9ACTN</name>
<evidence type="ECO:0000256" key="3">
    <source>
        <dbReference type="ARBA" id="ARBA00022475"/>
    </source>
</evidence>
<evidence type="ECO:0000313" key="11">
    <source>
        <dbReference type="Proteomes" id="UP000523955"/>
    </source>
</evidence>
<dbReference type="SUPFAM" id="SSF161098">
    <property type="entry name" value="MetI-like"/>
    <property type="match status" value="1"/>
</dbReference>
<dbReference type="Proteomes" id="UP000523955">
    <property type="component" value="Unassembled WGS sequence"/>
</dbReference>
<feature type="transmembrane region" description="Helical" evidence="7">
    <location>
        <begin position="202"/>
        <end position="223"/>
    </location>
</feature>
<evidence type="ECO:0000256" key="5">
    <source>
        <dbReference type="ARBA" id="ARBA00022989"/>
    </source>
</evidence>
<dbReference type="PANTHER" id="PTHR43386:SF1">
    <property type="entry name" value="D,D-DIPEPTIDE TRANSPORT SYSTEM PERMEASE PROTEIN DDPC-RELATED"/>
    <property type="match status" value="1"/>
</dbReference>
<gene>
    <name evidence="10" type="ORF">H5V45_19445</name>
</gene>
<feature type="region of interest" description="Disordered" evidence="8">
    <location>
        <begin position="1"/>
        <end position="30"/>
    </location>
</feature>
<proteinExistence type="inferred from homology"/>
<comment type="similarity">
    <text evidence="7">Belongs to the binding-protein-dependent transport system permease family.</text>
</comment>
<evidence type="ECO:0000256" key="7">
    <source>
        <dbReference type="RuleBase" id="RU363032"/>
    </source>
</evidence>
<keyword evidence="5 7" id="KW-1133">Transmembrane helix</keyword>
<evidence type="ECO:0000259" key="9">
    <source>
        <dbReference type="PROSITE" id="PS50928"/>
    </source>
</evidence>